<dbReference type="Proteomes" id="UP000179880">
    <property type="component" value="Unassembled WGS sequence"/>
</dbReference>
<protein>
    <submittedName>
        <fullName evidence="1">Uncharacterized protein</fullName>
    </submittedName>
</protein>
<accession>A0A1F6WK54</accession>
<dbReference type="EMBL" id="MFUH01000007">
    <property type="protein sequence ID" value="OGI82258.1"/>
    <property type="molecule type" value="Genomic_DNA"/>
</dbReference>
<name>A0A1F6WK54_9BACT</name>
<sequence length="235" mass="26765">MRNKYILLTTLIIFAIAFSSLFFLRAKPVKLLYFNDSQVVIKKGDFPLSLSPSIFAEAIRKNQNDKYPPEDQVGTRTFLFTQLSKFENKLISFVAEEWKSGSGGIGGFVIISGIDGKNIRVVGSFSHLLIDSITKSPKGEYIAYTEGELANLCIYRKYSILDIEKEQVVNLIPPTLLNTPIRVKMDQLSLEGIEWVTQNVLELQAPETDCLKSPLDSFLVRYWRYNINTKVYFSK</sequence>
<evidence type="ECO:0000313" key="2">
    <source>
        <dbReference type="Proteomes" id="UP000179880"/>
    </source>
</evidence>
<gene>
    <name evidence="1" type="ORF">A3B93_01440</name>
</gene>
<proteinExistence type="predicted"/>
<comment type="caution">
    <text evidence="1">The sequence shown here is derived from an EMBL/GenBank/DDBJ whole genome shotgun (WGS) entry which is preliminary data.</text>
</comment>
<dbReference type="AlphaFoldDB" id="A0A1F6WK54"/>
<evidence type="ECO:0000313" key="1">
    <source>
        <dbReference type="EMBL" id="OGI82258.1"/>
    </source>
</evidence>
<reference evidence="1 2" key="1">
    <citation type="journal article" date="2016" name="Nat. Commun.">
        <title>Thousands of microbial genomes shed light on interconnected biogeochemical processes in an aquifer system.</title>
        <authorList>
            <person name="Anantharaman K."/>
            <person name="Brown C.T."/>
            <person name="Hug L.A."/>
            <person name="Sharon I."/>
            <person name="Castelle C.J."/>
            <person name="Probst A.J."/>
            <person name="Thomas B.C."/>
            <person name="Singh A."/>
            <person name="Wilkins M.J."/>
            <person name="Karaoz U."/>
            <person name="Brodie E.L."/>
            <person name="Williams K.H."/>
            <person name="Hubbard S.S."/>
            <person name="Banfield J.F."/>
        </authorList>
    </citation>
    <scope>NUCLEOTIDE SEQUENCE [LARGE SCALE GENOMIC DNA]</scope>
</reference>
<organism evidence="1 2">
    <name type="scientific">Candidatus Nomurabacteria bacterium RIFCSPHIGHO2_02_FULL_42_24</name>
    <dbReference type="NCBI Taxonomy" id="1801757"/>
    <lineage>
        <taxon>Bacteria</taxon>
        <taxon>Candidatus Nomuraibacteriota</taxon>
    </lineage>
</organism>